<feature type="transmembrane region" description="Helical" evidence="10">
    <location>
        <begin position="465"/>
        <end position="490"/>
    </location>
</feature>
<dbReference type="PRINTS" id="PR01177">
    <property type="entry name" value="GABAB1RECPTR"/>
</dbReference>
<evidence type="ECO:0000313" key="14">
    <source>
        <dbReference type="Proteomes" id="UP000663855"/>
    </source>
</evidence>
<dbReference type="Proteomes" id="UP000663855">
    <property type="component" value="Unassembled WGS sequence"/>
</dbReference>
<evidence type="ECO:0000256" key="3">
    <source>
        <dbReference type="ARBA" id="ARBA00022989"/>
    </source>
</evidence>
<dbReference type="InterPro" id="IPR002455">
    <property type="entry name" value="GPCR3_GABA-B"/>
</dbReference>
<dbReference type="EMBL" id="CAJNOV010010267">
    <property type="protein sequence ID" value="CAF1399718.1"/>
    <property type="molecule type" value="Genomic_DNA"/>
</dbReference>
<evidence type="ECO:0000256" key="6">
    <source>
        <dbReference type="ARBA" id="ARBA00023170"/>
    </source>
</evidence>
<evidence type="ECO:0000256" key="2">
    <source>
        <dbReference type="ARBA" id="ARBA00022692"/>
    </source>
</evidence>
<evidence type="ECO:0000259" key="12">
    <source>
        <dbReference type="PROSITE" id="PS50259"/>
    </source>
</evidence>
<feature type="chain" id="PRO_5032627683" description="G-protein coupled receptors family 3 profile domain-containing protein" evidence="11">
    <location>
        <begin position="23"/>
        <end position="979"/>
    </location>
</feature>
<keyword evidence="8" id="KW-0807">Transducer</keyword>
<evidence type="ECO:0000256" key="5">
    <source>
        <dbReference type="ARBA" id="ARBA00023136"/>
    </source>
</evidence>
<feature type="transmembrane region" description="Helical" evidence="10">
    <location>
        <begin position="718"/>
        <end position="738"/>
    </location>
</feature>
<evidence type="ECO:0000256" key="10">
    <source>
        <dbReference type="SAM" id="Phobius"/>
    </source>
</evidence>
<dbReference type="PRINTS" id="PR00248">
    <property type="entry name" value="GPCRMGR"/>
</dbReference>
<dbReference type="GO" id="GO:0004965">
    <property type="term" value="F:G protein-coupled GABA receptor activity"/>
    <property type="evidence" value="ECO:0007669"/>
    <property type="project" value="InterPro"/>
</dbReference>
<dbReference type="Pfam" id="PF00003">
    <property type="entry name" value="7tm_3"/>
    <property type="match status" value="1"/>
</dbReference>
<keyword evidence="11" id="KW-0732">Signal</keyword>
<dbReference type="AlphaFoldDB" id="A0A815KR99"/>
<dbReference type="GO" id="GO:0038039">
    <property type="term" value="C:G protein-coupled receptor heterodimeric complex"/>
    <property type="evidence" value="ECO:0007669"/>
    <property type="project" value="TreeGrafter"/>
</dbReference>
<feature type="transmembrane region" description="Helical" evidence="10">
    <location>
        <begin position="687"/>
        <end position="706"/>
    </location>
</feature>
<feature type="domain" description="G-protein coupled receptors family 3 profile" evidence="12">
    <location>
        <begin position="522"/>
        <end position="756"/>
    </location>
</feature>
<keyword evidence="4" id="KW-0297">G-protein coupled receptor</keyword>
<evidence type="ECO:0000256" key="7">
    <source>
        <dbReference type="ARBA" id="ARBA00023180"/>
    </source>
</evidence>
<reference evidence="13" key="1">
    <citation type="submission" date="2021-02" db="EMBL/GenBank/DDBJ databases">
        <authorList>
            <person name="Nowell W R."/>
        </authorList>
    </citation>
    <scope>NUCLEOTIDE SEQUENCE</scope>
</reference>
<comment type="subcellular location">
    <subcellularLocation>
        <location evidence="1">Membrane</location>
        <topology evidence="1">Multi-pass membrane protein</topology>
    </subcellularLocation>
</comment>
<comment type="caution">
    <text evidence="13">The sequence shown here is derived from an EMBL/GenBank/DDBJ whole genome shotgun (WGS) entry which is preliminary data.</text>
</comment>
<keyword evidence="6" id="KW-0675">Receptor</keyword>
<evidence type="ECO:0000256" key="11">
    <source>
        <dbReference type="SAM" id="SignalP"/>
    </source>
</evidence>
<keyword evidence="3 10" id="KW-1133">Transmembrane helix</keyword>
<evidence type="ECO:0000256" key="8">
    <source>
        <dbReference type="ARBA" id="ARBA00023224"/>
    </source>
</evidence>
<accession>A0A815KR99</accession>
<sequence length="979" mass="112537">MGTESFRLFLVLIFVLVYSVLANNYYDHHHLNANRQHITLNGLFTNSYYPSIHFALEQVNAQLLSPINLEFHLNETEGTIKCDVGTSVKTFFDMMNRSSLSLGVIFTDACQTVLSYISETATYFRLPVISFTDSDLSLLAKDRYPYFYHIVPSDHAHNLVRKQLLQYFNWTRFGLIYQHGSKYTLVANDFSNLTAMDKKLFEVNLTRGLTYRHGSAWQANNERYIETLLKDFKTRDVRIIIANFNQTVATHMFCQAAREQVYGSRYQWIILGYPSSSLWWNEPTHCSKQEIVRAMNGTLQTRVPQFSMDENANRSEFVSEYIKSFSKFENDYFDAYAYDTIWSLAYFYRLKLTSNQSNTEVFKNIIDNIDFIGATGRVRYLDGGRIGEVLVEQFVACRMMNNETCTIPCYEEEEDCHLTVVKIFRAKYSESKDDPPILYTLSPIMWHGNGPPRDRTNQTVQFEHIYLSVFISISICSGIGLFMSCAFLAFNIHFRSHRYIRMSSPTLNNIILCGCMLAYISMILMGINSSLFREKSYVGTIMNIFCPIRVWILCISFTLAFGSMFSKTWRVHSIFTNINTTKRGIHDSRLLAIVGVLLTIDLIFLIVWQMLDPIRRVLVYSAPHRLKDSQDTEIIPCREECKSKNMSLWFVVLVLNKGLLMFYGSFLSWKTRHVTMPALNDSRYIGLSVYIVFICCTLGSLVIFIPSEQMQFSYFLRSFFIVICTTATVCLVFVPKIIEVYRDPHSKKRQPKVTTRLHSSHARPIVLTMEHLSAVLSDNQDLKLAISMQEETLNQLINQLNDPQVESKTISATESFEIERLIVCNDGADEEDDEEDDDEEEKEEEDSSSGDESHLQFITNNISSQPGRVVRAVSLCLFNKAQLGQISWPERASTGRYSIPSQDNRHRASSSASKSLLRQAYQNSISIFKNNRNSEYSAVAKNNHSSSQNIEQLFDGLVLLDETRLDDMIETDLISTANG</sequence>
<feature type="signal peptide" evidence="11">
    <location>
        <begin position="1"/>
        <end position="22"/>
    </location>
</feature>
<gene>
    <name evidence="13" type="ORF">CJN711_LOCUS21905</name>
</gene>
<dbReference type="GO" id="GO:0007214">
    <property type="term" value="P:gamma-aminobutyric acid signaling pathway"/>
    <property type="evidence" value="ECO:0007669"/>
    <property type="project" value="TreeGrafter"/>
</dbReference>
<evidence type="ECO:0000256" key="1">
    <source>
        <dbReference type="ARBA" id="ARBA00004141"/>
    </source>
</evidence>
<feature type="compositionally biased region" description="Acidic residues" evidence="9">
    <location>
        <begin position="827"/>
        <end position="849"/>
    </location>
</feature>
<evidence type="ECO:0000256" key="9">
    <source>
        <dbReference type="SAM" id="MobiDB-lite"/>
    </source>
</evidence>
<organism evidence="13 14">
    <name type="scientific">Rotaria magnacalcarata</name>
    <dbReference type="NCBI Taxonomy" id="392030"/>
    <lineage>
        <taxon>Eukaryota</taxon>
        <taxon>Metazoa</taxon>
        <taxon>Spiralia</taxon>
        <taxon>Gnathifera</taxon>
        <taxon>Rotifera</taxon>
        <taxon>Eurotatoria</taxon>
        <taxon>Bdelloidea</taxon>
        <taxon>Philodinida</taxon>
        <taxon>Philodinidae</taxon>
        <taxon>Rotaria</taxon>
    </lineage>
</organism>
<feature type="transmembrane region" description="Helical" evidence="10">
    <location>
        <begin position="590"/>
        <end position="611"/>
    </location>
</feature>
<feature type="region of interest" description="Disordered" evidence="9">
    <location>
        <begin position="824"/>
        <end position="854"/>
    </location>
</feature>
<dbReference type="PROSITE" id="PS50259">
    <property type="entry name" value="G_PROTEIN_RECEP_F3_4"/>
    <property type="match status" value="1"/>
</dbReference>
<name>A0A815KR99_9BILA</name>
<dbReference type="PANTHER" id="PTHR10519">
    <property type="entry name" value="GABA-B RECEPTOR"/>
    <property type="match status" value="1"/>
</dbReference>
<dbReference type="SUPFAM" id="SSF53822">
    <property type="entry name" value="Periplasmic binding protein-like I"/>
    <property type="match status" value="1"/>
</dbReference>
<keyword evidence="7" id="KW-0325">Glycoprotein</keyword>
<protein>
    <recommendedName>
        <fullName evidence="12">G-protein coupled receptors family 3 profile domain-containing protein</fullName>
    </recommendedName>
</protein>
<dbReference type="InterPro" id="IPR028082">
    <property type="entry name" value="Peripla_BP_I"/>
</dbReference>
<dbReference type="Pfam" id="PF01094">
    <property type="entry name" value="ANF_receptor"/>
    <property type="match status" value="1"/>
</dbReference>
<dbReference type="Gene3D" id="3.40.50.2300">
    <property type="match status" value="2"/>
</dbReference>
<dbReference type="PANTHER" id="PTHR10519:SF74">
    <property type="entry name" value="GAMMA-AMINOBUTYRIC ACID TYPE B RECEPTOR SUBUNIT 2"/>
    <property type="match status" value="1"/>
</dbReference>
<feature type="transmembrane region" description="Helical" evidence="10">
    <location>
        <begin position="648"/>
        <end position="666"/>
    </location>
</feature>
<keyword evidence="2 10" id="KW-0812">Transmembrane</keyword>
<dbReference type="InterPro" id="IPR000337">
    <property type="entry name" value="GPCR_3"/>
</dbReference>
<dbReference type="InterPro" id="IPR001828">
    <property type="entry name" value="ANF_lig-bd_rcpt"/>
</dbReference>
<evidence type="ECO:0000256" key="4">
    <source>
        <dbReference type="ARBA" id="ARBA00023040"/>
    </source>
</evidence>
<dbReference type="PRINTS" id="PR01176">
    <property type="entry name" value="GABABRECEPTR"/>
</dbReference>
<feature type="transmembrane region" description="Helical" evidence="10">
    <location>
        <begin position="548"/>
        <end position="569"/>
    </location>
</feature>
<dbReference type="InterPro" id="IPR017978">
    <property type="entry name" value="GPCR_3_C"/>
</dbReference>
<feature type="transmembrane region" description="Helical" evidence="10">
    <location>
        <begin position="510"/>
        <end position="528"/>
    </location>
</feature>
<evidence type="ECO:0000313" key="13">
    <source>
        <dbReference type="EMBL" id="CAF1399718.1"/>
    </source>
</evidence>
<keyword evidence="5 10" id="KW-0472">Membrane</keyword>
<proteinExistence type="predicted"/>